<sequence>MTSTNENNSYNADELVAPKWLNAQFLEPVLSKYEKAPELKVVSVNISPASAKGDHYASIMFRGNVSYTTQRGNHSKSLIIKTVPEEEGHKKEMLKDTYLFKTEIGMYTKVLPRFEEILKASGDETQLCASCIYHSLEPREVMIFEDLVPLGYTVLRDRNATVEEIKGAFLKLAKLHAVSFKILQETPEFLKDFQNGICKMPNILNDPFMTTGLSNFLELLDSKPEFAKYRPYFRSKANTHMDLFVDISEEYRRNPQPNGYYVLSHGDFHLRNMMFKHNALDQSFEDCMLLDYQICNICPITIDVIYATYMVLSPEDRQQNLEQLIDFYFSSFVQTLQKIGYKGELPNFVEFQRQMTRHNFYDFFLISAFLPLLHGVRENVMDITEALQQNEVRKKLFFLDTYVEDVSFLLAKFEKLGYFD</sequence>
<dbReference type="PANTHER" id="PTHR11012:SF12">
    <property type="entry name" value="CHK KINASE-LIKE DOMAIN-CONTAINING PROTEIN-RELATED"/>
    <property type="match status" value="1"/>
</dbReference>
<dbReference type="Pfam" id="PF02958">
    <property type="entry name" value="EcKL"/>
    <property type="match status" value="1"/>
</dbReference>
<dbReference type="AlphaFoldDB" id="A0A6J1MDP5"/>
<dbReference type="OMA" id="QQIHRHK"/>
<evidence type="ECO:0000313" key="3">
    <source>
        <dbReference type="RefSeq" id="XP_023178852.2"/>
    </source>
</evidence>
<evidence type="ECO:0000259" key="1">
    <source>
        <dbReference type="SMART" id="SM00587"/>
    </source>
</evidence>
<accession>A0A6J1MDP5</accession>
<proteinExistence type="predicted"/>
<dbReference type="GeneID" id="111604851"/>
<dbReference type="InterPro" id="IPR011009">
    <property type="entry name" value="Kinase-like_dom_sf"/>
</dbReference>
<evidence type="ECO:0000313" key="2">
    <source>
        <dbReference type="Proteomes" id="UP000504633"/>
    </source>
</evidence>
<keyword evidence="2" id="KW-1185">Reference proteome</keyword>
<organism evidence="2 3">
    <name type="scientific">Drosophila hydei</name>
    <name type="common">Fruit fly</name>
    <dbReference type="NCBI Taxonomy" id="7224"/>
    <lineage>
        <taxon>Eukaryota</taxon>
        <taxon>Metazoa</taxon>
        <taxon>Ecdysozoa</taxon>
        <taxon>Arthropoda</taxon>
        <taxon>Hexapoda</taxon>
        <taxon>Insecta</taxon>
        <taxon>Pterygota</taxon>
        <taxon>Neoptera</taxon>
        <taxon>Endopterygota</taxon>
        <taxon>Diptera</taxon>
        <taxon>Brachycera</taxon>
        <taxon>Muscomorpha</taxon>
        <taxon>Ephydroidea</taxon>
        <taxon>Drosophilidae</taxon>
        <taxon>Drosophila</taxon>
    </lineage>
</organism>
<dbReference type="PANTHER" id="PTHR11012">
    <property type="entry name" value="PROTEIN KINASE-LIKE DOMAIN-CONTAINING"/>
    <property type="match status" value="1"/>
</dbReference>
<dbReference type="RefSeq" id="XP_023178852.2">
    <property type="nucleotide sequence ID" value="XM_023323084.2"/>
</dbReference>
<dbReference type="InterPro" id="IPR004119">
    <property type="entry name" value="EcKL"/>
</dbReference>
<protein>
    <submittedName>
        <fullName evidence="3">Uncharacterized protein LOC111604851</fullName>
    </submittedName>
</protein>
<dbReference type="SUPFAM" id="SSF56112">
    <property type="entry name" value="Protein kinase-like (PK-like)"/>
    <property type="match status" value="1"/>
</dbReference>
<dbReference type="KEGG" id="dhe:111604851"/>
<dbReference type="Gene3D" id="3.90.1200.10">
    <property type="match status" value="1"/>
</dbReference>
<dbReference type="InterPro" id="IPR015897">
    <property type="entry name" value="CHK_kinase-like"/>
</dbReference>
<feature type="domain" description="CHK kinase-like" evidence="1">
    <location>
        <begin position="142"/>
        <end position="338"/>
    </location>
</feature>
<dbReference type="OrthoDB" id="8250698at2759"/>
<name>A0A6J1MDP5_DROHY</name>
<reference evidence="3" key="1">
    <citation type="submission" date="2025-08" db="UniProtKB">
        <authorList>
            <consortium name="RefSeq"/>
        </authorList>
    </citation>
    <scope>IDENTIFICATION</scope>
    <source>
        <strain evidence="3">15085-1641.00</strain>
        <tissue evidence="3">Whole body</tissue>
    </source>
</reference>
<gene>
    <name evidence="3" type="primary">LOC111604851</name>
</gene>
<dbReference type="Proteomes" id="UP000504633">
    <property type="component" value="Unplaced"/>
</dbReference>
<dbReference type="SMART" id="SM00587">
    <property type="entry name" value="CHK"/>
    <property type="match status" value="1"/>
</dbReference>